<dbReference type="EMBL" id="JACCJB010000004">
    <property type="protein sequence ID" value="KAF6228269.1"/>
    <property type="molecule type" value="Genomic_DNA"/>
</dbReference>
<keyword evidence="8" id="KW-1185">Reference proteome</keyword>
<feature type="transmembrane region" description="Helical" evidence="6">
    <location>
        <begin position="354"/>
        <end position="375"/>
    </location>
</feature>
<organism evidence="7 8">
    <name type="scientific">Letharia lupina</name>
    <dbReference type="NCBI Taxonomy" id="560253"/>
    <lineage>
        <taxon>Eukaryota</taxon>
        <taxon>Fungi</taxon>
        <taxon>Dikarya</taxon>
        <taxon>Ascomycota</taxon>
        <taxon>Pezizomycotina</taxon>
        <taxon>Lecanoromycetes</taxon>
        <taxon>OSLEUM clade</taxon>
        <taxon>Lecanoromycetidae</taxon>
        <taxon>Lecanorales</taxon>
        <taxon>Lecanorineae</taxon>
        <taxon>Parmeliaceae</taxon>
        <taxon>Letharia</taxon>
    </lineage>
</organism>
<feature type="transmembrane region" description="Helical" evidence="6">
    <location>
        <begin position="46"/>
        <end position="63"/>
    </location>
</feature>
<dbReference type="AlphaFoldDB" id="A0A8H6CRC5"/>
<evidence type="ECO:0000313" key="8">
    <source>
        <dbReference type="Proteomes" id="UP000593566"/>
    </source>
</evidence>
<feature type="transmembrane region" description="Helical" evidence="6">
    <location>
        <begin position="172"/>
        <end position="192"/>
    </location>
</feature>
<name>A0A8H6CRC5_9LECA</name>
<dbReference type="Gene3D" id="1.20.1740.10">
    <property type="entry name" value="Amino acid/polyamine transporter I"/>
    <property type="match status" value="1"/>
</dbReference>
<keyword evidence="5 6" id="KW-0472">Membrane</keyword>
<feature type="transmembrane region" description="Helical" evidence="6">
    <location>
        <begin position="443"/>
        <end position="462"/>
    </location>
</feature>
<keyword evidence="2" id="KW-0813">Transport</keyword>
<feature type="transmembrane region" description="Helical" evidence="6">
    <location>
        <begin position="83"/>
        <end position="107"/>
    </location>
</feature>
<evidence type="ECO:0000256" key="4">
    <source>
        <dbReference type="ARBA" id="ARBA00022989"/>
    </source>
</evidence>
<evidence type="ECO:0000256" key="2">
    <source>
        <dbReference type="ARBA" id="ARBA00022448"/>
    </source>
</evidence>
<evidence type="ECO:0000256" key="3">
    <source>
        <dbReference type="ARBA" id="ARBA00022692"/>
    </source>
</evidence>
<dbReference type="GeneID" id="59336396"/>
<feature type="transmembrane region" description="Helical" evidence="6">
    <location>
        <begin position="330"/>
        <end position="348"/>
    </location>
</feature>
<proteinExistence type="predicted"/>
<accession>A0A8H6CRC5</accession>
<evidence type="ECO:0000256" key="1">
    <source>
        <dbReference type="ARBA" id="ARBA00004141"/>
    </source>
</evidence>
<sequence length="476" mass="51750">MHGQELQPVSKNWVVIKGNDATQNGSVDLDRADLIRLGKKPVLRRNFGFMSMLGFSCTVLTTWEASLNLFQLGFDNGGPAGLLYGFIIVWAGTAAVFASLSELASMAPTAGGQYHWVSMLAPHHSRKFFSYVTGWLTAWGWQANVASVSYISGTLVQGLITMTHPSYDPKPWHAVLLFWAAVSFAVFVNTVIGRLLPRVEGLILVVHILGFFAVILPLIFFGRHQDASKVFGTAFPFLGADGAIHMSEEIHNAALVVPRSIMVSIFINGALGFAVLLVTLFSLNDVEKALKTTTNYPYMQVFVDSTGSVAGATAMAGIVDPRTALPIRSILFTMLISIILSLVVLGSSTAFNDLVGVTVAGLNSSYLIASGLLLYRRCTGGIVPRHMSLASDDSDDAKLVYGPWYIPGMYGIVVNAFACVYLIILIFFCMWPSELPVTAESMNYTALVTAAVIAFSTGYYYFWARRIYTGPVVEIN</sequence>
<keyword evidence="3 6" id="KW-0812">Transmembrane</keyword>
<dbReference type="RefSeq" id="XP_037156203.1">
    <property type="nucleotide sequence ID" value="XM_037298867.1"/>
</dbReference>
<dbReference type="InterPro" id="IPR002293">
    <property type="entry name" value="AA/rel_permease1"/>
</dbReference>
<dbReference type="PANTHER" id="PTHR45649">
    <property type="entry name" value="AMINO-ACID PERMEASE BAT1"/>
    <property type="match status" value="1"/>
</dbReference>
<feature type="transmembrane region" description="Helical" evidence="6">
    <location>
        <begin position="128"/>
        <end position="152"/>
    </location>
</feature>
<dbReference type="Proteomes" id="UP000593566">
    <property type="component" value="Unassembled WGS sequence"/>
</dbReference>
<dbReference type="Pfam" id="PF13520">
    <property type="entry name" value="AA_permease_2"/>
    <property type="match status" value="2"/>
</dbReference>
<feature type="transmembrane region" description="Helical" evidence="6">
    <location>
        <begin position="261"/>
        <end position="283"/>
    </location>
</feature>
<gene>
    <name evidence="7" type="ORF">HO133_007999</name>
</gene>
<dbReference type="GO" id="GO:0022857">
    <property type="term" value="F:transmembrane transporter activity"/>
    <property type="evidence" value="ECO:0007669"/>
    <property type="project" value="InterPro"/>
</dbReference>
<evidence type="ECO:0008006" key="9">
    <source>
        <dbReference type="Google" id="ProtNLM"/>
    </source>
</evidence>
<evidence type="ECO:0000313" key="7">
    <source>
        <dbReference type="EMBL" id="KAF6228269.1"/>
    </source>
</evidence>
<keyword evidence="4 6" id="KW-1133">Transmembrane helix</keyword>
<protein>
    <recommendedName>
        <fullName evidence="9">Choline transport protein</fullName>
    </recommendedName>
</protein>
<comment type="caution">
    <text evidence="7">The sequence shown here is derived from an EMBL/GenBank/DDBJ whole genome shotgun (WGS) entry which is preliminary data.</text>
</comment>
<evidence type="ECO:0000256" key="5">
    <source>
        <dbReference type="ARBA" id="ARBA00023136"/>
    </source>
</evidence>
<feature type="transmembrane region" description="Helical" evidence="6">
    <location>
        <begin position="199"/>
        <end position="221"/>
    </location>
</feature>
<comment type="subcellular location">
    <subcellularLocation>
        <location evidence="1">Membrane</location>
        <topology evidence="1">Multi-pass membrane protein</topology>
    </subcellularLocation>
</comment>
<dbReference type="GO" id="GO:0016020">
    <property type="term" value="C:membrane"/>
    <property type="evidence" value="ECO:0007669"/>
    <property type="project" value="UniProtKB-SubCell"/>
</dbReference>
<dbReference type="PANTHER" id="PTHR45649:SF1">
    <property type="entry name" value="TRANSPORTER, PUTATIVE (EUROFUNG)-RELATED"/>
    <property type="match status" value="1"/>
</dbReference>
<evidence type="ECO:0000256" key="6">
    <source>
        <dbReference type="SAM" id="Phobius"/>
    </source>
</evidence>
<feature type="transmembrane region" description="Helical" evidence="6">
    <location>
        <begin position="408"/>
        <end position="431"/>
    </location>
</feature>
<dbReference type="PIRSF" id="PIRSF006060">
    <property type="entry name" value="AA_transporter"/>
    <property type="match status" value="1"/>
</dbReference>
<reference evidence="7 8" key="1">
    <citation type="journal article" date="2020" name="Genomics">
        <title>Complete, high-quality genomes from long-read metagenomic sequencing of two wolf lichen thalli reveals enigmatic genome architecture.</title>
        <authorList>
            <person name="McKenzie S.K."/>
            <person name="Walston R.F."/>
            <person name="Allen J.L."/>
        </authorList>
    </citation>
    <scope>NUCLEOTIDE SEQUENCE [LARGE SCALE GENOMIC DNA]</scope>
    <source>
        <strain evidence="7">WasteWater1</strain>
    </source>
</reference>